<name>A0A8E2ED97_9PEZI</name>
<dbReference type="OrthoDB" id="3929108at2759"/>
<gene>
    <name evidence="2" type="ORF">K432DRAFT_279488</name>
</gene>
<feature type="non-terminal residue" evidence="2">
    <location>
        <position position="172"/>
    </location>
</feature>
<accession>A0A8E2ED97</accession>
<dbReference type="AlphaFoldDB" id="A0A8E2ED97"/>
<organism evidence="2 3">
    <name type="scientific">Lepidopterella palustris CBS 459.81</name>
    <dbReference type="NCBI Taxonomy" id="1314670"/>
    <lineage>
        <taxon>Eukaryota</taxon>
        <taxon>Fungi</taxon>
        <taxon>Dikarya</taxon>
        <taxon>Ascomycota</taxon>
        <taxon>Pezizomycotina</taxon>
        <taxon>Dothideomycetes</taxon>
        <taxon>Pleosporomycetidae</taxon>
        <taxon>Mytilinidiales</taxon>
        <taxon>Argynnaceae</taxon>
        <taxon>Lepidopterella</taxon>
    </lineage>
</organism>
<evidence type="ECO:0000256" key="1">
    <source>
        <dbReference type="SAM" id="MobiDB-lite"/>
    </source>
</evidence>
<protein>
    <submittedName>
        <fullName evidence="2">Uncharacterized protein</fullName>
    </submittedName>
</protein>
<dbReference type="EMBL" id="KV744912">
    <property type="protein sequence ID" value="OCK81669.1"/>
    <property type="molecule type" value="Genomic_DNA"/>
</dbReference>
<proteinExistence type="predicted"/>
<evidence type="ECO:0000313" key="2">
    <source>
        <dbReference type="EMBL" id="OCK81669.1"/>
    </source>
</evidence>
<feature type="non-terminal residue" evidence="2">
    <location>
        <position position="1"/>
    </location>
</feature>
<feature type="compositionally biased region" description="Polar residues" evidence="1">
    <location>
        <begin position="37"/>
        <end position="50"/>
    </location>
</feature>
<dbReference type="Proteomes" id="UP000250266">
    <property type="component" value="Unassembled WGS sequence"/>
</dbReference>
<reference evidence="2 3" key="1">
    <citation type="journal article" date="2016" name="Nat. Commun.">
        <title>Ectomycorrhizal ecology is imprinted in the genome of the dominant symbiotic fungus Cenococcum geophilum.</title>
        <authorList>
            <consortium name="DOE Joint Genome Institute"/>
            <person name="Peter M."/>
            <person name="Kohler A."/>
            <person name="Ohm R.A."/>
            <person name="Kuo A."/>
            <person name="Krutzmann J."/>
            <person name="Morin E."/>
            <person name="Arend M."/>
            <person name="Barry K.W."/>
            <person name="Binder M."/>
            <person name="Choi C."/>
            <person name="Clum A."/>
            <person name="Copeland A."/>
            <person name="Grisel N."/>
            <person name="Haridas S."/>
            <person name="Kipfer T."/>
            <person name="LaButti K."/>
            <person name="Lindquist E."/>
            <person name="Lipzen A."/>
            <person name="Maire R."/>
            <person name="Meier B."/>
            <person name="Mihaltcheva S."/>
            <person name="Molinier V."/>
            <person name="Murat C."/>
            <person name="Poggeler S."/>
            <person name="Quandt C.A."/>
            <person name="Sperisen C."/>
            <person name="Tritt A."/>
            <person name="Tisserant E."/>
            <person name="Crous P.W."/>
            <person name="Henrissat B."/>
            <person name="Nehls U."/>
            <person name="Egli S."/>
            <person name="Spatafora J.W."/>
            <person name="Grigoriev I.V."/>
            <person name="Martin F.M."/>
        </authorList>
    </citation>
    <scope>NUCLEOTIDE SEQUENCE [LARGE SCALE GENOMIC DNA]</scope>
    <source>
        <strain evidence="2 3">CBS 459.81</strain>
    </source>
</reference>
<evidence type="ECO:0000313" key="3">
    <source>
        <dbReference type="Proteomes" id="UP000250266"/>
    </source>
</evidence>
<keyword evidence="3" id="KW-1185">Reference proteome</keyword>
<feature type="region of interest" description="Disordered" evidence="1">
    <location>
        <begin position="1"/>
        <end position="104"/>
    </location>
</feature>
<feature type="compositionally biased region" description="Polar residues" evidence="1">
    <location>
        <begin position="74"/>
        <end position="89"/>
    </location>
</feature>
<sequence>HNPDSQLNPLHRSVWPVCLTQPPTNEAGLSASRHGLATQSENSPPTSSVESGGDDTSRPRTAVPNIPSVDLYSPGQSTQTNLVRTSSPTIRPLDGTSEAYSTDSKAGEAIPIPLEEIGIASRMSKTSLGENGKCHVFEVVLQRQEATICPFCARSTRRRNVPARARGCFGLS</sequence>